<dbReference type="EMBL" id="VULY01000018">
    <property type="protein sequence ID" value="MSR94348.1"/>
    <property type="molecule type" value="Genomic_DNA"/>
</dbReference>
<feature type="signal peptide" evidence="3">
    <location>
        <begin position="1"/>
        <end position="24"/>
    </location>
</feature>
<feature type="domain" description="S-adenosyl-l-methionine hydroxide adenosyltransferase C-terminal" evidence="4">
    <location>
        <begin position="49"/>
        <end position="138"/>
    </location>
</feature>
<feature type="region of interest" description="Disordered" evidence="2">
    <location>
        <begin position="729"/>
        <end position="754"/>
    </location>
</feature>
<comment type="caution">
    <text evidence="5">The sequence shown here is derived from an EMBL/GenBank/DDBJ whole genome shotgun (WGS) entry which is preliminary data.</text>
</comment>
<dbReference type="PANTHER" id="PTHR31126:SF1">
    <property type="entry name" value="TYROSINE SPECIFIC PROTEIN PHOSPHATASES DOMAIN-CONTAINING PROTEIN"/>
    <property type="match status" value="1"/>
</dbReference>
<dbReference type="Pfam" id="PF20257">
    <property type="entry name" value="SAM_HAT_C"/>
    <property type="match status" value="1"/>
</dbReference>
<evidence type="ECO:0000256" key="2">
    <source>
        <dbReference type="SAM" id="MobiDB-lite"/>
    </source>
</evidence>
<dbReference type="InterPro" id="IPR029021">
    <property type="entry name" value="Prot-tyrosine_phosphatase-like"/>
</dbReference>
<accession>A0A6N7UT95</accession>
<dbReference type="Gene3D" id="2.40.30.90">
    <property type="entry name" value="Bacterial fluorinating enzyme like"/>
    <property type="match status" value="2"/>
</dbReference>
<dbReference type="Proteomes" id="UP000434409">
    <property type="component" value="Unassembled WGS sequence"/>
</dbReference>
<comment type="similarity">
    <text evidence="1">Belongs to the protein-tyrosine phosphatase family.</text>
</comment>
<protein>
    <submittedName>
        <fullName evidence="5">Peptidoglycan-binding protein</fullName>
    </submittedName>
</protein>
<feature type="chain" id="PRO_5039487959" evidence="3">
    <location>
        <begin position="25"/>
        <end position="780"/>
    </location>
</feature>
<dbReference type="InterPro" id="IPR046470">
    <property type="entry name" value="SAM_HAT_C"/>
</dbReference>
<evidence type="ECO:0000256" key="3">
    <source>
        <dbReference type="SAM" id="SignalP"/>
    </source>
</evidence>
<evidence type="ECO:0000259" key="4">
    <source>
        <dbReference type="Pfam" id="PF20257"/>
    </source>
</evidence>
<dbReference type="GO" id="GO:0004721">
    <property type="term" value="F:phosphoprotein phosphatase activity"/>
    <property type="evidence" value="ECO:0007669"/>
    <property type="project" value="InterPro"/>
</dbReference>
<dbReference type="SUPFAM" id="SSF52799">
    <property type="entry name" value="(Phosphotyrosine protein) phosphatases II"/>
    <property type="match status" value="2"/>
</dbReference>
<name>A0A6N7UT95_9FIRM</name>
<evidence type="ECO:0000256" key="1">
    <source>
        <dbReference type="ARBA" id="ARBA00009580"/>
    </source>
</evidence>
<dbReference type="SUPFAM" id="SSF101852">
    <property type="entry name" value="Bacterial fluorinating enzyme, C-terminal domain"/>
    <property type="match status" value="2"/>
</dbReference>
<dbReference type="InterPro" id="IPR016130">
    <property type="entry name" value="Tyr_Pase_AS"/>
</dbReference>
<dbReference type="AlphaFoldDB" id="A0A6N7UT95"/>
<dbReference type="Pfam" id="PF13350">
    <property type="entry name" value="Y_phosphatase3"/>
    <property type="match status" value="2"/>
</dbReference>
<evidence type="ECO:0000313" key="6">
    <source>
        <dbReference type="Proteomes" id="UP000434409"/>
    </source>
</evidence>
<dbReference type="RefSeq" id="WP_154477951.1">
    <property type="nucleotide sequence ID" value="NZ_VULY01000018.1"/>
</dbReference>
<dbReference type="PANTHER" id="PTHR31126">
    <property type="entry name" value="TYROSINE-PROTEIN PHOSPHATASE"/>
    <property type="match status" value="1"/>
</dbReference>
<proteinExistence type="inferred from homology"/>
<gene>
    <name evidence="5" type="ORF">FYJ34_08790</name>
</gene>
<dbReference type="Gene3D" id="3.90.190.10">
    <property type="entry name" value="Protein tyrosine phosphatase superfamily"/>
    <property type="match status" value="2"/>
</dbReference>
<dbReference type="InterPro" id="IPR023227">
    <property type="entry name" value="SAM_OH_AdoTrfase_C_sf"/>
</dbReference>
<keyword evidence="3" id="KW-0732">Signal</keyword>
<evidence type="ECO:0000313" key="5">
    <source>
        <dbReference type="EMBL" id="MSR94348.1"/>
    </source>
</evidence>
<dbReference type="PROSITE" id="PS00383">
    <property type="entry name" value="TYR_PHOSPHATASE_1"/>
    <property type="match status" value="1"/>
</dbReference>
<keyword evidence="6" id="KW-1185">Reference proteome</keyword>
<dbReference type="InterPro" id="IPR026893">
    <property type="entry name" value="Tyr/Ser_Pase_IphP-type"/>
</dbReference>
<sequence>MLRIRRRAKIVLAAVFSTLLVLQGAVSVWTTTSVDVVQAAEPQELQTKVKAIEKYGNIVLEIEPETILSAGYEAGDMVYLEVNGKKLEMPFCTNFSDVDTGDLILLDYTKNGVRNILAAINMGHFANTHGAKVGDDVKISLKEKGAYREEYEIRHLERTNNIADYGNDPVVYANFRQNDTTGIKPGILYRSSSPINNEIKRAKYANDLAEQAGIKTVMNLADTPEEINTYAGQADFASPYYKKLFDEGSVKPLSMSVDVGGEAFGAKLAEGLRFLIDHNGPYLVHCTEGKDRAGFVSAVLSGLMGASLDEIVEDYMVTYENYYHVEKGSSKYKKIAEANIVASMTTVVAGLPKGTDISKRDLSVDVENYLKKIGLKDEEIKRLKICLSSESGTVKEIEKYGHASTDIKIADMLKAGYEYGDMVKVTFDNGYEIVAPFVDGYYVDKGKFLVRAYPGHETIAVCINYGKLYETANVVVGDRLKIEMEKKGGYLDEYLIRNLKRTNDRKDYASDEVFANFRSIAYGNTAENRLYRSSSPINNELGRAAYADRLIKEAGINTVVNLADAKEQIPGYLAANDQSPYYKSLYEGEKVKFLNLGLAYQSPEFQAGIIEGLKFMAENKGPYLFHCTEGKDRTGFLGALLNSLMGATQEEIVADYMKSYENFYGVTREANARKYDLIAQDVVGMLKYIAGTEDLTGVDLSQKARAYMLAGGMTETEIDQLVENLSQKQPAVETGKLPTKPAKNGKGAPKTGDETNPVFPAIAALAAACVAAQWKKKAAR</sequence>
<organism evidence="5 6">
    <name type="scientific">Suipraeoptans intestinalis</name>
    <dbReference type="NCBI Taxonomy" id="2606628"/>
    <lineage>
        <taxon>Bacteria</taxon>
        <taxon>Bacillati</taxon>
        <taxon>Bacillota</taxon>
        <taxon>Clostridia</taxon>
        <taxon>Lachnospirales</taxon>
        <taxon>Lachnospiraceae</taxon>
        <taxon>Suipraeoptans</taxon>
    </lineage>
</organism>
<reference evidence="5 6" key="1">
    <citation type="submission" date="2019-08" db="EMBL/GenBank/DDBJ databases">
        <title>In-depth cultivation of the pig gut microbiome towards novel bacterial diversity and tailored functional studies.</title>
        <authorList>
            <person name="Wylensek D."/>
            <person name="Hitch T.C.A."/>
            <person name="Clavel T."/>
        </authorList>
    </citation>
    <scope>NUCLEOTIDE SEQUENCE [LARGE SCALE GENOMIC DNA]</scope>
    <source>
        <strain evidence="5 6">68-1-5</strain>
    </source>
</reference>